<feature type="transmembrane region" description="Helical" evidence="7">
    <location>
        <begin position="267"/>
        <end position="289"/>
    </location>
</feature>
<feature type="region of interest" description="Disordered" evidence="6">
    <location>
        <begin position="351"/>
        <end position="380"/>
    </location>
</feature>
<feature type="transmembrane region" description="Helical" evidence="7">
    <location>
        <begin position="26"/>
        <end position="48"/>
    </location>
</feature>
<reference evidence="9" key="2">
    <citation type="submission" date="2010-07" db="EMBL/GenBank/DDBJ databases">
        <authorList>
            <consortium name="The Broad Institute Genome Sequencing Platform"/>
            <consortium name="Broad Institute Genome Sequencing Center for Infectious Disease"/>
            <person name="Ma L.-J."/>
            <person name="Dead R."/>
            <person name="Young S."/>
            <person name="Zeng Q."/>
            <person name="Koehrsen M."/>
            <person name="Alvarado L."/>
            <person name="Berlin A."/>
            <person name="Chapman S.B."/>
            <person name="Chen Z."/>
            <person name="Freedman E."/>
            <person name="Gellesch M."/>
            <person name="Goldberg J."/>
            <person name="Griggs A."/>
            <person name="Gujja S."/>
            <person name="Heilman E.R."/>
            <person name="Heiman D."/>
            <person name="Hepburn T."/>
            <person name="Howarth C."/>
            <person name="Jen D."/>
            <person name="Larson L."/>
            <person name="Mehta T."/>
            <person name="Neiman D."/>
            <person name="Pearson M."/>
            <person name="Roberts A."/>
            <person name="Saif S."/>
            <person name="Shea T."/>
            <person name="Shenoy N."/>
            <person name="Sisk P."/>
            <person name="Stolte C."/>
            <person name="Sykes S."/>
            <person name="Walk T."/>
            <person name="White J."/>
            <person name="Yandava C."/>
            <person name="Haas B."/>
            <person name="Nusbaum C."/>
            <person name="Birren B."/>
        </authorList>
    </citation>
    <scope>NUCLEOTIDE SEQUENCE</scope>
    <source>
        <strain evidence="9">R3-111a-1</strain>
    </source>
</reference>
<evidence type="ECO:0000256" key="5">
    <source>
        <dbReference type="ARBA" id="ARBA00038359"/>
    </source>
</evidence>
<feature type="transmembrane region" description="Helical" evidence="7">
    <location>
        <begin position="189"/>
        <end position="211"/>
    </location>
</feature>
<name>J3NPY0_GAET3</name>
<comment type="similarity">
    <text evidence="5">Belongs to the SAT4 family.</text>
</comment>
<dbReference type="VEuPathDB" id="FungiDB:GGTG_03338"/>
<evidence type="ECO:0000256" key="1">
    <source>
        <dbReference type="ARBA" id="ARBA00004141"/>
    </source>
</evidence>
<dbReference type="Proteomes" id="UP000006039">
    <property type="component" value="Unassembled WGS sequence"/>
</dbReference>
<evidence type="ECO:0000256" key="6">
    <source>
        <dbReference type="SAM" id="MobiDB-lite"/>
    </source>
</evidence>
<evidence type="ECO:0000313" key="11">
    <source>
        <dbReference type="Proteomes" id="UP000006039"/>
    </source>
</evidence>
<dbReference type="eggNOG" id="ENOG502SAPN">
    <property type="taxonomic scope" value="Eukaryota"/>
</dbReference>
<keyword evidence="11" id="KW-1185">Reference proteome</keyword>
<dbReference type="GO" id="GO:0016020">
    <property type="term" value="C:membrane"/>
    <property type="evidence" value="ECO:0007669"/>
    <property type="project" value="UniProtKB-SubCell"/>
</dbReference>
<dbReference type="EMBL" id="GL385396">
    <property type="protein sequence ID" value="EJT78236.1"/>
    <property type="molecule type" value="Genomic_DNA"/>
</dbReference>
<keyword evidence="4 7" id="KW-0472">Membrane</keyword>
<dbReference type="PANTHER" id="PTHR33048:SF92">
    <property type="entry name" value="INTEGRAL MEMBRANE PROTEIN"/>
    <property type="match status" value="1"/>
</dbReference>
<dbReference type="AlphaFoldDB" id="J3NPY0"/>
<protein>
    <recommendedName>
        <fullName evidence="8">Rhodopsin domain-containing protein</fullName>
    </recommendedName>
</protein>
<dbReference type="HOGENOM" id="CLU_685190_0_0_1"/>
<gene>
    <name evidence="10" type="primary">20343796</name>
    <name evidence="9" type="ORF">GGTG_03338</name>
</gene>
<evidence type="ECO:0000256" key="7">
    <source>
        <dbReference type="SAM" id="Phobius"/>
    </source>
</evidence>
<dbReference type="RefSeq" id="XP_009219381.1">
    <property type="nucleotide sequence ID" value="XM_009221117.1"/>
</dbReference>
<evidence type="ECO:0000313" key="10">
    <source>
        <dbReference type="EnsemblFungi" id="EJT78236"/>
    </source>
</evidence>
<evidence type="ECO:0000256" key="3">
    <source>
        <dbReference type="ARBA" id="ARBA00022989"/>
    </source>
</evidence>
<reference evidence="10" key="4">
    <citation type="journal article" date="2015" name="G3 (Bethesda)">
        <title>Genome sequences of three phytopathogenic species of the Magnaporthaceae family of fungi.</title>
        <authorList>
            <person name="Okagaki L.H."/>
            <person name="Nunes C.C."/>
            <person name="Sailsbery J."/>
            <person name="Clay B."/>
            <person name="Brown D."/>
            <person name="John T."/>
            <person name="Oh Y."/>
            <person name="Young N."/>
            <person name="Fitzgerald M."/>
            <person name="Haas B.J."/>
            <person name="Zeng Q."/>
            <person name="Young S."/>
            <person name="Adiconis X."/>
            <person name="Fan L."/>
            <person name="Levin J.Z."/>
            <person name="Mitchell T.K."/>
            <person name="Okubara P.A."/>
            <person name="Farman M.L."/>
            <person name="Kohn L.M."/>
            <person name="Birren B."/>
            <person name="Ma L.-J."/>
            <person name="Dean R.A."/>
        </authorList>
    </citation>
    <scope>NUCLEOTIDE SEQUENCE</scope>
    <source>
        <strain evidence="10">R3-111a-1</strain>
    </source>
</reference>
<keyword evidence="2 7" id="KW-0812">Transmembrane</keyword>
<organism evidence="9">
    <name type="scientific">Gaeumannomyces tritici (strain R3-111a-1)</name>
    <name type="common">Wheat and barley take-all root rot fungus</name>
    <name type="synonym">Gaeumannomyces graminis var. tritici</name>
    <dbReference type="NCBI Taxonomy" id="644352"/>
    <lineage>
        <taxon>Eukaryota</taxon>
        <taxon>Fungi</taxon>
        <taxon>Dikarya</taxon>
        <taxon>Ascomycota</taxon>
        <taxon>Pezizomycotina</taxon>
        <taxon>Sordariomycetes</taxon>
        <taxon>Sordariomycetidae</taxon>
        <taxon>Magnaporthales</taxon>
        <taxon>Magnaporthaceae</taxon>
        <taxon>Gaeumannomyces</taxon>
    </lineage>
</organism>
<comment type="subcellular location">
    <subcellularLocation>
        <location evidence="1">Membrane</location>
        <topology evidence="1">Multi-pass membrane protein</topology>
    </subcellularLocation>
</comment>
<evidence type="ECO:0000256" key="4">
    <source>
        <dbReference type="ARBA" id="ARBA00023136"/>
    </source>
</evidence>
<dbReference type="InterPro" id="IPR052337">
    <property type="entry name" value="SAT4-like"/>
</dbReference>
<dbReference type="EnsemblFungi" id="EJT78236">
    <property type="protein sequence ID" value="EJT78236"/>
    <property type="gene ID" value="GGTG_03338"/>
</dbReference>
<dbReference type="OrthoDB" id="444631at2759"/>
<reference evidence="9" key="3">
    <citation type="submission" date="2010-09" db="EMBL/GenBank/DDBJ databases">
        <title>Annotation of Gaeumannomyces graminis var. tritici R3-111a-1.</title>
        <authorList>
            <consortium name="The Broad Institute Genome Sequencing Platform"/>
            <person name="Ma L.-J."/>
            <person name="Dead R."/>
            <person name="Young S.K."/>
            <person name="Zeng Q."/>
            <person name="Gargeya S."/>
            <person name="Fitzgerald M."/>
            <person name="Haas B."/>
            <person name="Abouelleil A."/>
            <person name="Alvarado L."/>
            <person name="Arachchi H.M."/>
            <person name="Berlin A."/>
            <person name="Brown A."/>
            <person name="Chapman S.B."/>
            <person name="Chen Z."/>
            <person name="Dunbar C."/>
            <person name="Freedman E."/>
            <person name="Gearin G."/>
            <person name="Gellesch M."/>
            <person name="Goldberg J."/>
            <person name="Griggs A."/>
            <person name="Gujja S."/>
            <person name="Heiman D."/>
            <person name="Howarth C."/>
            <person name="Larson L."/>
            <person name="Lui A."/>
            <person name="MacDonald P.J.P."/>
            <person name="Mehta T."/>
            <person name="Montmayeur A."/>
            <person name="Murphy C."/>
            <person name="Neiman D."/>
            <person name="Pearson M."/>
            <person name="Priest M."/>
            <person name="Roberts A."/>
            <person name="Saif S."/>
            <person name="Shea T."/>
            <person name="Shenoy N."/>
            <person name="Sisk P."/>
            <person name="Stolte C."/>
            <person name="Sykes S."/>
            <person name="Yandava C."/>
            <person name="Wortman J."/>
            <person name="Nusbaum C."/>
            <person name="Birren B."/>
        </authorList>
    </citation>
    <scope>NUCLEOTIDE SEQUENCE</scope>
    <source>
        <strain evidence="9">R3-111a-1</strain>
    </source>
</reference>
<evidence type="ECO:0000313" key="9">
    <source>
        <dbReference type="EMBL" id="EJT78236.1"/>
    </source>
</evidence>
<feature type="transmembrane region" description="Helical" evidence="7">
    <location>
        <begin position="142"/>
        <end position="165"/>
    </location>
</feature>
<evidence type="ECO:0000256" key="2">
    <source>
        <dbReference type="ARBA" id="ARBA00022692"/>
    </source>
</evidence>
<sequence length="402" mass="43330">MANSSLPNDEYWNSTLWRGPEITETISLSGINITTWTIFGAAFVAVGLRLFSRLVMRRERLSVSDCWMLLGLASALGSLVLNTIAAGILYTGSGPDDQESLLLLKIQFANNYLYDPGLYYSKFSLLSFYLSLIPKTSTRTRWALNAIVIITVCGFVFAVLADTFWCGPDPGKNMEQQPGQCSVLTSSDLFYTVWGVHFTSEVLIFLFPFPVITRIKLEARARVALCGLFGLGLLTLGMSIGRVAVFARLMRATSAAEGGDINRILFVLYPAELCTSLIVIGLSACRPLLTRVACSMRRAWAPFARARPPPAASGSSGSSAPQIATIGSGGAAKARHGDSQWLAETRLEEGDCCGEEGRGAPPAEGFFGADSSGRSATDYGSTSMLVMDPILMEDLGRQPKPA</sequence>
<feature type="domain" description="Rhodopsin" evidence="8">
    <location>
        <begin position="48"/>
        <end position="290"/>
    </location>
</feature>
<evidence type="ECO:0000259" key="8">
    <source>
        <dbReference type="Pfam" id="PF20684"/>
    </source>
</evidence>
<dbReference type="PANTHER" id="PTHR33048">
    <property type="entry name" value="PTH11-LIKE INTEGRAL MEMBRANE PROTEIN (AFU_ORTHOLOGUE AFUA_5G11245)"/>
    <property type="match status" value="1"/>
</dbReference>
<feature type="transmembrane region" description="Helical" evidence="7">
    <location>
        <begin position="112"/>
        <end position="130"/>
    </location>
</feature>
<dbReference type="GeneID" id="20343796"/>
<accession>J3NPY0</accession>
<dbReference type="Pfam" id="PF20684">
    <property type="entry name" value="Fung_rhodopsin"/>
    <property type="match status" value="1"/>
</dbReference>
<reference evidence="10" key="5">
    <citation type="submission" date="2018-04" db="UniProtKB">
        <authorList>
            <consortium name="EnsemblFungi"/>
        </authorList>
    </citation>
    <scope>IDENTIFICATION</scope>
    <source>
        <strain evidence="10">R3-111a-1</strain>
    </source>
</reference>
<reference evidence="11" key="1">
    <citation type="submission" date="2010-07" db="EMBL/GenBank/DDBJ databases">
        <title>The genome sequence of Gaeumannomyces graminis var. tritici strain R3-111a-1.</title>
        <authorList>
            <consortium name="The Broad Institute Genome Sequencing Platform"/>
            <person name="Ma L.-J."/>
            <person name="Dead R."/>
            <person name="Young S."/>
            <person name="Zeng Q."/>
            <person name="Koehrsen M."/>
            <person name="Alvarado L."/>
            <person name="Berlin A."/>
            <person name="Chapman S.B."/>
            <person name="Chen Z."/>
            <person name="Freedman E."/>
            <person name="Gellesch M."/>
            <person name="Goldberg J."/>
            <person name="Griggs A."/>
            <person name="Gujja S."/>
            <person name="Heilman E.R."/>
            <person name="Heiman D."/>
            <person name="Hepburn T."/>
            <person name="Howarth C."/>
            <person name="Jen D."/>
            <person name="Larson L."/>
            <person name="Mehta T."/>
            <person name="Neiman D."/>
            <person name="Pearson M."/>
            <person name="Roberts A."/>
            <person name="Saif S."/>
            <person name="Shea T."/>
            <person name="Shenoy N."/>
            <person name="Sisk P."/>
            <person name="Stolte C."/>
            <person name="Sykes S."/>
            <person name="Walk T."/>
            <person name="White J."/>
            <person name="Yandava C."/>
            <person name="Haas B."/>
            <person name="Nusbaum C."/>
            <person name="Birren B."/>
        </authorList>
    </citation>
    <scope>NUCLEOTIDE SEQUENCE [LARGE SCALE GENOMIC DNA]</scope>
    <source>
        <strain evidence="11">R3-111a-1</strain>
    </source>
</reference>
<feature type="transmembrane region" description="Helical" evidence="7">
    <location>
        <begin position="69"/>
        <end position="92"/>
    </location>
</feature>
<dbReference type="InterPro" id="IPR049326">
    <property type="entry name" value="Rhodopsin_dom_fungi"/>
</dbReference>
<feature type="transmembrane region" description="Helical" evidence="7">
    <location>
        <begin position="223"/>
        <end position="247"/>
    </location>
</feature>
<proteinExistence type="inferred from homology"/>
<dbReference type="STRING" id="644352.J3NPY0"/>
<keyword evidence="3 7" id="KW-1133">Transmembrane helix</keyword>